<dbReference type="SUPFAM" id="SSF46626">
    <property type="entry name" value="Cytochrome c"/>
    <property type="match status" value="1"/>
</dbReference>
<sequence>MRRFTMIALAIITVCIWAGCTYKKEVTDMATLPIVTCDTTNVRYSVEIVGILSANCYSCHAAPASFGGGNILSTYNNLKPYANSNLLYHVVNQTPGYDPMPKGAAKLVSCDIAKIRTWIRNGAPNN</sequence>
<gene>
    <name evidence="1" type="ORF">ACFOW1_02715</name>
</gene>
<name>A0ABV8PVU2_9BACT</name>
<comment type="caution">
    <text evidence="1">The sequence shown here is derived from an EMBL/GenBank/DDBJ whole genome shotgun (WGS) entry which is preliminary data.</text>
</comment>
<proteinExistence type="predicted"/>
<evidence type="ECO:0008006" key="3">
    <source>
        <dbReference type="Google" id="ProtNLM"/>
    </source>
</evidence>
<evidence type="ECO:0000313" key="1">
    <source>
        <dbReference type="EMBL" id="MFC4230786.1"/>
    </source>
</evidence>
<dbReference type="Proteomes" id="UP001595906">
    <property type="component" value="Unassembled WGS sequence"/>
</dbReference>
<keyword evidence="2" id="KW-1185">Reference proteome</keyword>
<dbReference type="InterPro" id="IPR036909">
    <property type="entry name" value="Cyt_c-like_dom_sf"/>
</dbReference>
<dbReference type="PROSITE" id="PS51257">
    <property type="entry name" value="PROKAR_LIPOPROTEIN"/>
    <property type="match status" value="1"/>
</dbReference>
<reference evidence="2" key="1">
    <citation type="journal article" date="2019" name="Int. J. Syst. Evol. Microbiol.">
        <title>The Global Catalogue of Microorganisms (GCM) 10K type strain sequencing project: providing services to taxonomists for standard genome sequencing and annotation.</title>
        <authorList>
            <consortium name="The Broad Institute Genomics Platform"/>
            <consortium name="The Broad Institute Genome Sequencing Center for Infectious Disease"/>
            <person name="Wu L."/>
            <person name="Ma J."/>
        </authorList>
    </citation>
    <scope>NUCLEOTIDE SEQUENCE [LARGE SCALE GENOMIC DNA]</scope>
    <source>
        <strain evidence="2">CECT 8010</strain>
    </source>
</reference>
<protein>
    <recommendedName>
        <fullName evidence="3">Cytochrome c domain-containing protein</fullName>
    </recommendedName>
</protein>
<organism evidence="1 2">
    <name type="scientific">Parasediminibacterium paludis</name>
    <dbReference type="NCBI Taxonomy" id="908966"/>
    <lineage>
        <taxon>Bacteria</taxon>
        <taxon>Pseudomonadati</taxon>
        <taxon>Bacteroidota</taxon>
        <taxon>Chitinophagia</taxon>
        <taxon>Chitinophagales</taxon>
        <taxon>Chitinophagaceae</taxon>
        <taxon>Parasediminibacterium</taxon>
    </lineage>
</organism>
<evidence type="ECO:0000313" key="2">
    <source>
        <dbReference type="Proteomes" id="UP001595906"/>
    </source>
</evidence>
<accession>A0ABV8PVU2</accession>
<dbReference type="EMBL" id="JBHSDC010000002">
    <property type="protein sequence ID" value="MFC4230786.1"/>
    <property type="molecule type" value="Genomic_DNA"/>
</dbReference>
<dbReference type="RefSeq" id="WP_379012171.1">
    <property type="nucleotide sequence ID" value="NZ_JBHSDC010000002.1"/>
</dbReference>